<keyword evidence="9" id="KW-1185">Reference proteome</keyword>
<organism evidence="8 9">
    <name type="scientific">Pseudoalteromonas luteoviolacea DSM 6061</name>
    <dbReference type="NCBI Taxonomy" id="1365250"/>
    <lineage>
        <taxon>Bacteria</taxon>
        <taxon>Pseudomonadati</taxon>
        <taxon>Pseudomonadota</taxon>
        <taxon>Gammaproteobacteria</taxon>
        <taxon>Alteromonadales</taxon>
        <taxon>Pseudoalteromonadaceae</taxon>
        <taxon>Pseudoalteromonas</taxon>
    </lineage>
</organism>
<dbReference type="PATRIC" id="fig|1365250.3.peg.2109"/>
<dbReference type="EMBL" id="AUYB01000099">
    <property type="protein sequence ID" value="KZN39605.1"/>
    <property type="molecule type" value="Genomic_DNA"/>
</dbReference>
<accession>A0A166X4U2</accession>
<dbReference type="AlphaFoldDB" id="A0A166X4U2"/>
<evidence type="ECO:0000313" key="9">
    <source>
        <dbReference type="Proteomes" id="UP000076643"/>
    </source>
</evidence>
<comment type="similarity">
    <text evidence="2">Belongs to the binding-protein-dependent transport system permease family. AraH/RbsC subfamily.</text>
</comment>
<feature type="transmembrane region" description="Helical" evidence="7">
    <location>
        <begin position="49"/>
        <end position="82"/>
    </location>
</feature>
<dbReference type="Proteomes" id="UP000076643">
    <property type="component" value="Unassembled WGS sequence"/>
</dbReference>
<evidence type="ECO:0000256" key="6">
    <source>
        <dbReference type="ARBA" id="ARBA00023136"/>
    </source>
</evidence>
<keyword evidence="6 7" id="KW-0472">Membrane</keyword>
<feature type="transmembrane region" description="Helical" evidence="7">
    <location>
        <begin position="241"/>
        <end position="258"/>
    </location>
</feature>
<dbReference type="CDD" id="cd06579">
    <property type="entry name" value="TM_PBP1_transp_AraH_like"/>
    <property type="match status" value="1"/>
</dbReference>
<feature type="transmembrane region" description="Helical" evidence="7">
    <location>
        <begin position="12"/>
        <end position="29"/>
    </location>
</feature>
<evidence type="ECO:0000256" key="1">
    <source>
        <dbReference type="ARBA" id="ARBA00004429"/>
    </source>
</evidence>
<comment type="caution">
    <text evidence="8">The sequence shown here is derived from an EMBL/GenBank/DDBJ whole genome shotgun (WGS) entry which is preliminary data.</text>
</comment>
<keyword evidence="5 7" id="KW-1133">Transmembrane helix</keyword>
<dbReference type="RefSeq" id="WP_063355743.1">
    <property type="nucleotide sequence ID" value="NZ_AQHB01000039.1"/>
</dbReference>
<feature type="transmembrane region" description="Helical" evidence="7">
    <location>
        <begin position="210"/>
        <end position="229"/>
    </location>
</feature>
<evidence type="ECO:0000256" key="3">
    <source>
        <dbReference type="ARBA" id="ARBA00022475"/>
    </source>
</evidence>
<gene>
    <name evidence="8" type="ORF">N475_14410</name>
</gene>
<feature type="transmembrane region" description="Helical" evidence="7">
    <location>
        <begin position="116"/>
        <end position="137"/>
    </location>
</feature>
<feature type="transmembrane region" description="Helical" evidence="7">
    <location>
        <begin position="292"/>
        <end position="309"/>
    </location>
</feature>
<evidence type="ECO:0000256" key="7">
    <source>
        <dbReference type="SAM" id="Phobius"/>
    </source>
</evidence>
<proteinExistence type="inferred from homology"/>
<protein>
    <recommendedName>
        <fullName evidence="10">ABC transporter permease</fullName>
    </recommendedName>
</protein>
<dbReference type="InterPro" id="IPR001851">
    <property type="entry name" value="ABC_transp_permease"/>
</dbReference>
<dbReference type="Pfam" id="PF02653">
    <property type="entry name" value="BPD_transp_2"/>
    <property type="match status" value="1"/>
</dbReference>
<dbReference type="GO" id="GO:0005886">
    <property type="term" value="C:plasma membrane"/>
    <property type="evidence" value="ECO:0007669"/>
    <property type="project" value="UniProtKB-SubCell"/>
</dbReference>
<keyword evidence="3" id="KW-1003">Cell membrane</keyword>
<sequence length="312" mass="32899">MKPIASLTAQTLVYYAFVLTMMVFAFVLGDSGFFSSENMLNIVRQTAPIVIMAIGFNFALSVGLLDLSMGAVVALSGLVAAMLLPNYDITFSVLASLTIGAAIGALNGILTVRLAIPSLIITLGSLIFLSGFVRYISGLESIPILNQSFLKLFGSGDLLGIPTLLWWVLCVSLGVYIVFQNLQFGRHLLAIGANADAAYAMGINKNKVRVMAMSLSGLCAAFAGLLYAGRMQSARYTMGESELLTVIAAVAIGGSSIFGGQVSIWGTVFGVWLIGMLNNGLILSGFSSNAQMMVKGIILIVAVSITVKARKL</sequence>
<comment type="subcellular location">
    <subcellularLocation>
        <location evidence="1">Cell inner membrane</location>
        <topology evidence="1">Multi-pass membrane protein</topology>
    </subcellularLocation>
</comment>
<evidence type="ECO:0000256" key="2">
    <source>
        <dbReference type="ARBA" id="ARBA00007942"/>
    </source>
</evidence>
<keyword evidence="4 7" id="KW-0812">Transmembrane</keyword>
<evidence type="ECO:0000313" key="8">
    <source>
        <dbReference type="EMBL" id="KZN39605.1"/>
    </source>
</evidence>
<dbReference type="GO" id="GO:0022857">
    <property type="term" value="F:transmembrane transporter activity"/>
    <property type="evidence" value="ECO:0007669"/>
    <property type="project" value="InterPro"/>
</dbReference>
<evidence type="ECO:0000256" key="4">
    <source>
        <dbReference type="ARBA" id="ARBA00022692"/>
    </source>
</evidence>
<name>A0A166X4U2_9GAMM</name>
<reference evidence="8 9" key="1">
    <citation type="submission" date="2013-07" db="EMBL/GenBank/DDBJ databases">
        <title>Comparative Genomic and Metabolomic Analysis of Twelve Strains of Pseudoalteromonas luteoviolacea.</title>
        <authorList>
            <person name="Vynne N.G."/>
            <person name="Mansson M."/>
            <person name="Gram L."/>
        </authorList>
    </citation>
    <scope>NUCLEOTIDE SEQUENCE [LARGE SCALE GENOMIC DNA]</scope>
    <source>
        <strain evidence="8 9">DSM 6061</strain>
    </source>
</reference>
<feature type="transmembrane region" description="Helical" evidence="7">
    <location>
        <begin position="158"/>
        <end position="179"/>
    </location>
</feature>
<evidence type="ECO:0008006" key="10">
    <source>
        <dbReference type="Google" id="ProtNLM"/>
    </source>
</evidence>
<dbReference type="PANTHER" id="PTHR32196">
    <property type="entry name" value="ABC TRANSPORTER PERMEASE PROTEIN YPHD-RELATED-RELATED"/>
    <property type="match status" value="1"/>
</dbReference>
<feature type="transmembrane region" description="Helical" evidence="7">
    <location>
        <begin position="89"/>
        <end position="110"/>
    </location>
</feature>
<evidence type="ECO:0000256" key="5">
    <source>
        <dbReference type="ARBA" id="ARBA00022989"/>
    </source>
</evidence>